<feature type="region of interest" description="Disordered" evidence="1">
    <location>
        <begin position="183"/>
        <end position="218"/>
    </location>
</feature>
<gene>
    <name evidence="2" type="ORF">CSUI_003430</name>
</gene>
<accession>A0A2C6L507</accession>
<feature type="region of interest" description="Disordered" evidence="1">
    <location>
        <begin position="15"/>
        <end position="134"/>
    </location>
</feature>
<dbReference type="Proteomes" id="UP000221165">
    <property type="component" value="Unassembled WGS sequence"/>
</dbReference>
<dbReference type="RefSeq" id="XP_067924399.1">
    <property type="nucleotide sequence ID" value="XM_068063628.1"/>
</dbReference>
<feature type="region of interest" description="Disordered" evidence="1">
    <location>
        <begin position="290"/>
        <end position="343"/>
    </location>
</feature>
<keyword evidence="3" id="KW-1185">Reference proteome</keyword>
<sequence length="406" mass="42300">MGRFANVLRRASMVGVAGGGDTPSGNEGAANSSSSSPENAVAPLAAPEKTSDLNLLYSEDSPRGVRRHIAAPSPTQGSLRVGPTRNLGSFSSPIDHRQFSGPRTSSQIGEGGSKAAAGGEGAAGSPPPHANAPLSWLKSYRSTHTVGLDRQKTYYSPYERETSLHCGVSRAFGGQEAGLSLLTGGSRPFGQAHSLENNNTNSNRQGPGAGAGGGGGAAPAAVGWSRKFTCEAPLLRPDSGAETRKPCCNRLATRTHFAQNGDGLALQSFRVEESPEKATSFRIKGIAHRELIGGETGGAGGDGKEGTSSTHPSPPSAGVRKGFTLRPVGTRADPDEAGPGGVDDIVRICDRDALPPESDKGQRADKPSRLERIYNKICSHPVYKFFSEGDGIPTLLRRMRGCGYRS</sequence>
<reference evidence="2 3" key="1">
    <citation type="journal article" date="2017" name="Int. J. Parasitol.">
        <title>The genome of the protozoan parasite Cystoisospora suis and a reverse vaccinology approach to identify vaccine candidates.</title>
        <authorList>
            <person name="Palmieri N."/>
            <person name="Shrestha A."/>
            <person name="Ruttkowski B."/>
            <person name="Beck T."/>
            <person name="Vogl C."/>
            <person name="Tomley F."/>
            <person name="Blake D.P."/>
            <person name="Joachim A."/>
        </authorList>
    </citation>
    <scope>NUCLEOTIDE SEQUENCE [LARGE SCALE GENOMIC DNA]</scope>
    <source>
        <strain evidence="2 3">Wien I</strain>
    </source>
</reference>
<evidence type="ECO:0000313" key="2">
    <source>
        <dbReference type="EMBL" id="PHJ22722.1"/>
    </source>
</evidence>
<feature type="compositionally biased region" description="Low complexity" evidence="1">
    <location>
        <begin position="23"/>
        <end position="40"/>
    </location>
</feature>
<evidence type="ECO:0000313" key="3">
    <source>
        <dbReference type="Proteomes" id="UP000221165"/>
    </source>
</evidence>
<dbReference type="VEuPathDB" id="ToxoDB:CSUI_003430"/>
<protein>
    <submittedName>
        <fullName evidence="2">Uncharacterized protein</fullName>
    </submittedName>
</protein>
<dbReference type="EMBL" id="MIGC01001527">
    <property type="protein sequence ID" value="PHJ22722.1"/>
    <property type="molecule type" value="Genomic_DNA"/>
</dbReference>
<organism evidence="2 3">
    <name type="scientific">Cystoisospora suis</name>
    <dbReference type="NCBI Taxonomy" id="483139"/>
    <lineage>
        <taxon>Eukaryota</taxon>
        <taxon>Sar</taxon>
        <taxon>Alveolata</taxon>
        <taxon>Apicomplexa</taxon>
        <taxon>Conoidasida</taxon>
        <taxon>Coccidia</taxon>
        <taxon>Eucoccidiorida</taxon>
        <taxon>Eimeriorina</taxon>
        <taxon>Sarcocystidae</taxon>
        <taxon>Cystoisospora</taxon>
    </lineage>
</organism>
<evidence type="ECO:0000256" key="1">
    <source>
        <dbReference type="SAM" id="MobiDB-lite"/>
    </source>
</evidence>
<dbReference type="GeneID" id="94426839"/>
<feature type="compositionally biased region" description="Polar residues" evidence="1">
    <location>
        <begin position="194"/>
        <end position="205"/>
    </location>
</feature>
<feature type="compositionally biased region" description="Gly residues" evidence="1">
    <location>
        <begin position="207"/>
        <end position="217"/>
    </location>
</feature>
<proteinExistence type="predicted"/>
<dbReference type="AlphaFoldDB" id="A0A2C6L507"/>
<name>A0A2C6L507_9APIC</name>
<comment type="caution">
    <text evidence="2">The sequence shown here is derived from an EMBL/GenBank/DDBJ whole genome shotgun (WGS) entry which is preliminary data.</text>
</comment>